<sequence length="237" mass="26043">MPTTRDSNAVQALQVVPFFANLPEDHVAALAKALVPRRFSPGQVIFHLGDPGGLLYLISRGKIKISHTTSDGQEVVLAILGPGDFFGEMALIDDAPRSATAITLEPSETWTLHREEFIQYLTDNPEFALHVLKTLARHIRRLNTQLADIFFLDLPGRLARTLLNLADQYGRRAADGTIIDLSLTQTDLAEMTGATRVSINKALGRFRRAGWIQVTGRQVTVLDRAALEALLVVPGEL</sequence>
<reference evidence="6" key="1">
    <citation type="submission" date="2016-01" db="EMBL/GenBank/DDBJ databases">
        <authorList>
            <person name="Mcilroy J.S."/>
            <person name="Karst M S."/>
            <person name="Albertsen M."/>
        </authorList>
    </citation>
    <scope>NUCLEOTIDE SEQUENCE</scope>
    <source>
        <strain evidence="6">Cfx-K</strain>
    </source>
</reference>
<dbReference type="GO" id="GO:0003677">
    <property type="term" value="F:DNA binding"/>
    <property type="evidence" value="ECO:0007669"/>
    <property type="project" value="UniProtKB-KW"/>
</dbReference>
<dbReference type="Gene3D" id="1.10.10.10">
    <property type="entry name" value="Winged helix-like DNA-binding domain superfamily/Winged helix DNA-binding domain"/>
    <property type="match status" value="1"/>
</dbReference>
<dbReference type="Pfam" id="PF00027">
    <property type="entry name" value="cNMP_binding"/>
    <property type="match status" value="1"/>
</dbReference>
<dbReference type="Proteomes" id="UP000215027">
    <property type="component" value="Chromosome II"/>
</dbReference>
<evidence type="ECO:0000313" key="6">
    <source>
        <dbReference type="EMBL" id="CUS05635.1"/>
    </source>
</evidence>
<evidence type="ECO:0000259" key="4">
    <source>
        <dbReference type="PROSITE" id="PS50042"/>
    </source>
</evidence>
<dbReference type="PROSITE" id="PS51063">
    <property type="entry name" value="HTH_CRP_2"/>
    <property type="match status" value="1"/>
</dbReference>
<evidence type="ECO:0000256" key="1">
    <source>
        <dbReference type="ARBA" id="ARBA00023015"/>
    </source>
</evidence>
<feature type="domain" description="Cyclic nucleotide-binding" evidence="4">
    <location>
        <begin position="18"/>
        <end position="138"/>
    </location>
</feature>
<dbReference type="RefSeq" id="WP_095045023.1">
    <property type="nucleotide sequence ID" value="NZ_LN890656.1"/>
</dbReference>
<dbReference type="InterPro" id="IPR012318">
    <property type="entry name" value="HTH_CRP"/>
</dbReference>
<keyword evidence="7" id="KW-1185">Reference proteome</keyword>
<dbReference type="FunFam" id="1.10.10.10:FF:000019">
    <property type="entry name" value="Crp/Fnr family transcriptional regulator"/>
    <property type="match status" value="1"/>
</dbReference>
<dbReference type="SMART" id="SM00100">
    <property type="entry name" value="cNMP"/>
    <property type="match status" value="1"/>
</dbReference>
<dbReference type="InterPro" id="IPR018488">
    <property type="entry name" value="cNMP-bd_CS"/>
</dbReference>
<dbReference type="Pfam" id="PF13545">
    <property type="entry name" value="HTH_Crp_2"/>
    <property type="match status" value="1"/>
</dbReference>
<dbReference type="SUPFAM" id="SSF46785">
    <property type="entry name" value="Winged helix' DNA-binding domain"/>
    <property type="match status" value="1"/>
</dbReference>
<dbReference type="InterPro" id="IPR036390">
    <property type="entry name" value="WH_DNA-bd_sf"/>
</dbReference>
<dbReference type="InterPro" id="IPR000595">
    <property type="entry name" value="cNMP-bd_dom"/>
</dbReference>
<keyword evidence="2" id="KW-0238">DNA-binding</keyword>
<dbReference type="GO" id="GO:0005829">
    <property type="term" value="C:cytosol"/>
    <property type="evidence" value="ECO:0007669"/>
    <property type="project" value="TreeGrafter"/>
</dbReference>
<dbReference type="PRINTS" id="PR00103">
    <property type="entry name" value="CAMPKINASE"/>
</dbReference>
<evidence type="ECO:0000256" key="2">
    <source>
        <dbReference type="ARBA" id="ARBA00023125"/>
    </source>
</evidence>
<dbReference type="InterPro" id="IPR036388">
    <property type="entry name" value="WH-like_DNA-bd_sf"/>
</dbReference>
<dbReference type="PROSITE" id="PS50042">
    <property type="entry name" value="CNMP_BINDING_3"/>
    <property type="match status" value="1"/>
</dbReference>
<dbReference type="KEGG" id="pbf:CFX0092_B0101"/>
<proteinExistence type="predicted"/>
<dbReference type="GO" id="GO:0003700">
    <property type="term" value="F:DNA-binding transcription factor activity"/>
    <property type="evidence" value="ECO:0007669"/>
    <property type="project" value="TreeGrafter"/>
</dbReference>
<evidence type="ECO:0000259" key="5">
    <source>
        <dbReference type="PROSITE" id="PS51063"/>
    </source>
</evidence>
<name>A0A160T8V6_9CHLR</name>
<dbReference type="PROSITE" id="PS00889">
    <property type="entry name" value="CNMP_BINDING_2"/>
    <property type="match status" value="1"/>
</dbReference>
<dbReference type="EMBL" id="LN890656">
    <property type="protein sequence ID" value="CUS05635.1"/>
    <property type="molecule type" value="Genomic_DNA"/>
</dbReference>
<dbReference type="InterPro" id="IPR014710">
    <property type="entry name" value="RmlC-like_jellyroll"/>
</dbReference>
<dbReference type="InterPro" id="IPR050397">
    <property type="entry name" value="Env_Response_Regulators"/>
</dbReference>
<accession>A0A160T8V6</accession>
<dbReference type="OrthoDB" id="9798104at2"/>
<protein>
    <submittedName>
        <fullName evidence="6">CRP/FNR family transcriptional regulator</fullName>
    </submittedName>
</protein>
<organism evidence="6 7">
    <name type="scientific">Candidatus Promineifilum breve</name>
    <dbReference type="NCBI Taxonomy" id="1806508"/>
    <lineage>
        <taxon>Bacteria</taxon>
        <taxon>Bacillati</taxon>
        <taxon>Chloroflexota</taxon>
        <taxon>Ardenticatenia</taxon>
        <taxon>Candidatus Promineifilales</taxon>
        <taxon>Candidatus Promineifilaceae</taxon>
        <taxon>Candidatus Promineifilum</taxon>
    </lineage>
</organism>
<dbReference type="CDD" id="cd00092">
    <property type="entry name" value="HTH_CRP"/>
    <property type="match status" value="1"/>
</dbReference>
<dbReference type="SMART" id="SM00419">
    <property type="entry name" value="HTH_CRP"/>
    <property type="match status" value="1"/>
</dbReference>
<feature type="domain" description="HTH crp-type" evidence="5">
    <location>
        <begin position="152"/>
        <end position="225"/>
    </location>
</feature>
<keyword evidence="3" id="KW-0804">Transcription</keyword>
<dbReference type="InterPro" id="IPR018490">
    <property type="entry name" value="cNMP-bd_dom_sf"/>
</dbReference>
<keyword evidence="1" id="KW-0805">Transcription regulation</keyword>
<dbReference type="CDD" id="cd00038">
    <property type="entry name" value="CAP_ED"/>
    <property type="match status" value="1"/>
</dbReference>
<dbReference type="AlphaFoldDB" id="A0A160T8V6"/>
<dbReference type="PANTHER" id="PTHR24567:SF74">
    <property type="entry name" value="HTH-TYPE TRANSCRIPTIONAL REGULATOR ARCR"/>
    <property type="match status" value="1"/>
</dbReference>
<dbReference type="Gene3D" id="2.60.120.10">
    <property type="entry name" value="Jelly Rolls"/>
    <property type="match status" value="1"/>
</dbReference>
<gene>
    <name evidence="6" type="ORF">CFX0092_B0101</name>
</gene>
<evidence type="ECO:0000256" key="3">
    <source>
        <dbReference type="ARBA" id="ARBA00023163"/>
    </source>
</evidence>
<dbReference type="SUPFAM" id="SSF51206">
    <property type="entry name" value="cAMP-binding domain-like"/>
    <property type="match status" value="1"/>
</dbReference>
<dbReference type="PANTHER" id="PTHR24567">
    <property type="entry name" value="CRP FAMILY TRANSCRIPTIONAL REGULATORY PROTEIN"/>
    <property type="match status" value="1"/>
</dbReference>
<evidence type="ECO:0000313" key="7">
    <source>
        <dbReference type="Proteomes" id="UP000215027"/>
    </source>
</evidence>